<organism evidence="6 7">
    <name type="scientific">Gardnerella vaginalis</name>
    <dbReference type="NCBI Taxonomy" id="2702"/>
    <lineage>
        <taxon>Bacteria</taxon>
        <taxon>Bacillati</taxon>
        <taxon>Actinomycetota</taxon>
        <taxon>Actinomycetes</taxon>
        <taxon>Bifidobacteriales</taxon>
        <taxon>Bifidobacteriaceae</taxon>
        <taxon>Gardnerella</taxon>
    </lineage>
</organism>
<dbReference type="RefSeq" id="WP_103084875.1">
    <property type="nucleotide sequence ID" value="NZ_MNLH01000004.1"/>
</dbReference>
<dbReference type="InterPro" id="IPR005311">
    <property type="entry name" value="PBP_dimer"/>
</dbReference>
<evidence type="ECO:0000259" key="4">
    <source>
        <dbReference type="Pfam" id="PF00905"/>
    </source>
</evidence>
<dbReference type="SUPFAM" id="SSF56601">
    <property type="entry name" value="beta-lactamase/transpeptidase-like"/>
    <property type="match status" value="1"/>
</dbReference>
<evidence type="ECO:0000256" key="1">
    <source>
        <dbReference type="ARBA" id="ARBA00004370"/>
    </source>
</evidence>
<dbReference type="Gene3D" id="3.30.450.330">
    <property type="match status" value="1"/>
</dbReference>
<dbReference type="PANTHER" id="PTHR30627">
    <property type="entry name" value="PEPTIDOGLYCAN D,D-TRANSPEPTIDASE"/>
    <property type="match status" value="1"/>
</dbReference>
<dbReference type="InterPro" id="IPR036138">
    <property type="entry name" value="PBP_dimer_sf"/>
</dbReference>
<dbReference type="InterPro" id="IPR001460">
    <property type="entry name" value="PCN-bd_Tpept"/>
</dbReference>
<dbReference type="Gene3D" id="3.90.1310.10">
    <property type="entry name" value="Penicillin-binding protein 2a (Domain 2)"/>
    <property type="match status" value="1"/>
</dbReference>
<dbReference type="GO" id="GO:0008658">
    <property type="term" value="F:penicillin binding"/>
    <property type="evidence" value="ECO:0007669"/>
    <property type="project" value="InterPro"/>
</dbReference>
<dbReference type="PANTHER" id="PTHR30627:SF1">
    <property type="entry name" value="PEPTIDOGLYCAN D,D-TRANSPEPTIDASE FTSI"/>
    <property type="match status" value="1"/>
</dbReference>
<keyword evidence="3" id="KW-0472">Membrane</keyword>
<sequence length="614" mass="66163">MLKAIKNFLSRYSVFTRKCMVIMVLFVFLAAGAIIKLSSTQIVNARSTAEAAQEERSRVRPILARRGRILDANGAVLAQSVERYNIIGDPLNAQAFKPTPCNAQTKGNCHSIDGKPVEGTGAVAVARLLAPILHMSSMEIGGKLAGTGRYMLIKRNVTPEDKRKIDNLNLSGCIYAEKSSERVYSSGHILGSLIGAVSDISETDIKDTKGRKGDIGVAGLELTQDKQLTGVDGYQSYQGNSTGAQRIPGTVLETKPAVNGNDIKLTIDSDVDWYVKKALMDGKKRYKAAWGIAVVQDIHTGEILAIEDTDNIDAGTVNAKRVVSRAVSQTFEPGSVGKVFAMAGMVQSGARKLDDKFSVPGSINVNNQQFHDSHAHGVERLTLAGILQQSSNVGMILAGEKYPNNKRYEFLSRFGIGQYTGLNLQGESRGMLPSVQSWDIRKQNTVLFGQGYATNALQVTNAIATIANKGVRLKQSIIKSVIDPNGNVSEHKRPEGTRVLDEKVAAQMLNAMESTAEFYNKFVSVDGYRIAAKSGTAEVAGGAGRSLTSIVADCAGIIPADNPRFAITVVFRDPEGTFGVYTAGPVLKSIAGFLMQKYEIPASTRRSNAIPVKW</sequence>
<evidence type="ECO:0000259" key="5">
    <source>
        <dbReference type="Pfam" id="PF03717"/>
    </source>
</evidence>
<proteinExistence type="inferred from homology"/>
<dbReference type="InterPro" id="IPR012338">
    <property type="entry name" value="Beta-lactam/transpept-like"/>
</dbReference>
<dbReference type="InterPro" id="IPR050515">
    <property type="entry name" value="Beta-lactam/transpept"/>
</dbReference>
<comment type="similarity">
    <text evidence="2">Belongs to the transpeptidase family.</text>
</comment>
<evidence type="ECO:0000256" key="3">
    <source>
        <dbReference type="ARBA" id="ARBA00023136"/>
    </source>
</evidence>
<dbReference type="Gene3D" id="3.40.710.10">
    <property type="entry name" value="DD-peptidase/beta-lactamase superfamily"/>
    <property type="match status" value="1"/>
</dbReference>
<dbReference type="AlphaFoldDB" id="A0A2K1SU77"/>
<comment type="subcellular location">
    <subcellularLocation>
        <location evidence="1">Membrane</location>
    </subcellularLocation>
</comment>
<reference evidence="7" key="1">
    <citation type="submission" date="2016-10" db="EMBL/GenBank/DDBJ databases">
        <authorList>
            <person name="Bumgarner R.E."/>
            <person name="Fredricks D.N."/>
            <person name="Srinivasan S."/>
        </authorList>
    </citation>
    <scope>NUCLEOTIDE SEQUENCE [LARGE SCALE GENOMIC DNA]</scope>
    <source>
        <strain evidence="7">KA00225</strain>
    </source>
</reference>
<dbReference type="SUPFAM" id="SSF56519">
    <property type="entry name" value="Penicillin binding protein dimerisation domain"/>
    <property type="match status" value="1"/>
</dbReference>
<protein>
    <submittedName>
        <fullName evidence="6">Penicillin-binding protein 2</fullName>
    </submittedName>
</protein>
<dbReference type="Pfam" id="PF03717">
    <property type="entry name" value="PBP_dimer"/>
    <property type="match status" value="1"/>
</dbReference>
<dbReference type="Pfam" id="PF00905">
    <property type="entry name" value="Transpeptidase"/>
    <property type="match status" value="1"/>
</dbReference>
<dbReference type="GO" id="GO:0005886">
    <property type="term" value="C:plasma membrane"/>
    <property type="evidence" value="ECO:0007669"/>
    <property type="project" value="TreeGrafter"/>
</dbReference>
<evidence type="ECO:0000313" key="7">
    <source>
        <dbReference type="Proteomes" id="UP000236146"/>
    </source>
</evidence>
<evidence type="ECO:0000256" key="2">
    <source>
        <dbReference type="ARBA" id="ARBA00007171"/>
    </source>
</evidence>
<name>A0A2K1SU77_GARVA</name>
<dbReference type="GO" id="GO:0071555">
    <property type="term" value="P:cell wall organization"/>
    <property type="evidence" value="ECO:0007669"/>
    <property type="project" value="TreeGrafter"/>
</dbReference>
<gene>
    <name evidence="6" type="ORF">BFS05_04915</name>
</gene>
<accession>A0A2K1SU77</accession>
<feature type="domain" description="Penicillin-binding protein dimerisation" evidence="5">
    <location>
        <begin position="62"/>
        <end position="244"/>
    </location>
</feature>
<dbReference type="EMBL" id="MNLH01000004">
    <property type="protein sequence ID" value="PNS43083.1"/>
    <property type="molecule type" value="Genomic_DNA"/>
</dbReference>
<feature type="domain" description="Penicillin-binding protein transpeptidase" evidence="4">
    <location>
        <begin position="291"/>
        <end position="590"/>
    </location>
</feature>
<comment type="caution">
    <text evidence="6">The sequence shown here is derived from an EMBL/GenBank/DDBJ whole genome shotgun (WGS) entry which is preliminary data.</text>
</comment>
<dbReference type="OrthoDB" id="9789078at2"/>
<dbReference type="Proteomes" id="UP000236146">
    <property type="component" value="Unassembled WGS sequence"/>
</dbReference>
<evidence type="ECO:0000313" key="6">
    <source>
        <dbReference type="EMBL" id="PNS43083.1"/>
    </source>
</evidence>